<protein>
    <submittedName>
        <fullName evidence="5">Modulator protein</fullName>
    </submittedName>
</protein>
<dbReference type="SUPFAM" id="SSF111283">
    <property type="entry name" value="Putative modulator of DNA gyrase, PmbA/TldD"/>
    <property type="match status" value="1"/>
</dbReference>
<feature type="domain" description="Metalloprotease TldD/E N-terminal" evidence="2">
    <location>
        <begin position="29"/>
        <end position="86"/>
    </location>
</feature>
<dbReference type="PANTHER" id="PTHR43421">
    <property type="entry name" value="METALLOPROTEASE PMBA"/>
    <property type="match status" value="1"/>
</dbReference>
<accession>A0A1Y3YRH4</accession>
<dbReference type="InterPro" id="IPR045569">
    <property type="entry name" value="Metalloprtase-TldD/E_C"/>
</dbReference>
<feature type="domain" description="Metalloprotease TldD/E C-terminal" evidence="3">
    <location>
        <begin position="232"/>
        <end position="438"/>
    </location>
</feature>
<comment type="similarity">
    <text evidence="1">Belongs to the peptidase U62 family.</text>
</comment>
<evidence type="ECO:0000259" key="3">
    <source>
        <dbReference type="Pfam" id="PF19289"/>
    </source>
</evidence>
<dbReference type="EMBL" id="NFII01000016">
    <property type="protein sequence ID" value="OUN99971.1"/>
    <property type="molecule type" value="Genomic_DNA"/>
</dbReference>
<gene>
    <name evidence="5" type="ORF">B5F97_14605</name>
</gene>
<dbReference type="RefSeq" id="WP_087426690.1">
    <property type="nucleotide sequence ID" value="NZ_CAMMFP010000006.1"/>
</dbReference>
<dbReference type="Pfam" id="PF01523">
    <property type="entry name" value="PmbA_TldD_1st"/>
    <property type="match status" value="1"/>
</dbReference>
<dbReference type="GO" id="GO:0005829">
    <property type="term" value="C:cytosol"/>
    <property type="evidence" value="ECO:0007669"/>
    <property type="project" value="TreeGrafter"/>
</dbReference>
<dbReference type="GO" id="GO:0006508">
    <property type="term" value="P:proteolysis"/>
    <property type="evidence" value="ECO:0007669"/>
    <property type="project" value="InterPro"/>
</dbReference>
<evidence type="ECO:0000256" key="1">
    <source>
        <dbReference type="ARBA" id="ARBA00005836"/>
    </source>
</evidence>
<dbReference type="GO" id="GO:0008237">
    <property type="term" value="F:metallopeptidase activity"/>
    <property type="evidence" value="ECO:0007669"/>
    <property type="project" value="InterPro"/>
</dbReference>
<evidence type="ECO:0000259" key="2">
    <source>
        <dbReference type="Pfam" id="PF01523"/>
    </source>
</evidence>
<name>A0A1Y3YRH4_9BACE</name>
<dbReference type="InterPro" id="IPR047657">
    <property type="entry name" value="PmbA"/>
</dbReference>
<dbReference type="PANTHER" id="PTHR43421:SF1">
    <property type="entry name" value="METALLOPROTEASE PMBA"/>
    <property type="match status" value="1"/>
</dbReference>
<evidence type="ECO:0000313" key="6">
    <source>
        <dbReference type="Proteomes" id="UP000195386"/>
    </source>
</evidence>
<organism evidence="5 6">
    <name type="scientific">Bacteroides clarus</name>
    <dbReference type="NCBI Taxonomy" id="626929"/>
    <lineage>
        <taxon>Bacteria</taxon>
        <taxon>Pseudomonadati</taxon>
        <taxon>Bacteroidota</taxon>
        <taxon>Bacteroidia</taxon>
        <taxon>Bacteroidales</taxon>
        <taxon>Bacteroidaceae</taxon>
        <taxon>Bacteroides</taxon>
    </lineage>
</organism>
<sequence length="439" mass="48019">MITDNNKKLAQWAMDYALKNGCRAVKLALYSNSNASFELRDGKMDRLQQASESGLSISLYVDGKYGSYSTNRLDKKELESFIKNGIDSTRYLAVDEARVLPDTSRYYKGGKPDLQLFDERFETINPDDKVAVARAAAEEVLGKDNRVISVSTSYGDGENFSYRLTSNGFEGESKSTWFSVSADVALRGEGEARPSSYWYDSALFYDKLVKSGIGATALERALRKLGQKKVASGKYTMVVDSVNSSSLLRPMLSALYGSALQQKNSFLLDKLNAKVGGGLLNLMDEPHIIGARGARYFDSEGVATEPRPIFESGVLKTYFIDTYNSRKMGVEPTVDSPSLLVLKPGNKDLNGLVADVRKGILVTGFNGGNCNSSSGDFSYGIEGFLIENGKPTRPISEMNVTGNMITLWASLSAVGNDPRLSSSWRIPSLVFEDVDFSGL</sequence>
<dbReference type="Pfam" id="PF19289">
    <property type="entry name" value="PmbA_TldD_3rd"/>
    <property type="match status" value="1"/>
</dbReference>
<dbReference type="InterPro" id="IPR045570">
    <property type="entry name" value="Metalloprtase-TldD/E_cen_dom"/>
</dbReference>
<dbReference type="InterPro" id="IPR035068">
    <property type="entry name" value="TldD/PmbA_N"/>
</dbReference>
<comment type="caution">
    <text evidence="5">The sequence shown here is derived from an EMBL/GenBank/DDBJ whole genome shotgun (WGS) entry which is preliminary data.</text>
</comment>
<proteinExistence type="inferred from homology"/>
<feature type="domain" description="Metalloprotease TldD/E central" evidence="4">
    <location>
        <begin position="120"/>
        <end position="225"/>
    </location>
</feature>
<evidence type="ECO:0000313" key="5">
    <source>
        <dbReference type="EMBL" id="OUN99971.1"/>
    </source>
</evidence>
<evidence type="ECO:0000259" key="4">
    <source>
        <dbReference type="Pfam" id="PF19290"/>
    </source>
</evidence>
<dbReference type="InterPro" id="IPR002510">
    <property type="entry name" value="Metalloprtase-TldD/E_N"/>
</dbReference>
<reference evidence="6" key="1">
    <citation type="submission" date="2017-04" db="EMBL/GenBank/DDBJ databases">
        <title>Function of individual gut microbiota members based on whole genome sequencing of pure cultures obtained from chicken caecum.</title>
        <authorList>
            <person name="Medvecky M."/>
            <person name="Cejkova D."/>
            <person name="Polansky O."/>
            <person name="Karasova D."/>
            <person name="Kubasova T."/>
            <person name="Cizek A."/>
            <person name="Rychlik I."/>
        </authorList>
    </citation>
    <scope>NUCLEOTIDE SEQUENCE [LARGE SCALE GENOMIC DNA]</scope>
    <source>
        <strain evidence="6">An43</strain>
    </source>
</reference>
<dbReference type="Gene3D" id="3.30.2290.10">
    <property type="entry name" value="PmbA/TldD superfamily"/>
    <property type="match status" value="1"/>
</dbReference>
<dbReference type="Proteomes" id="UP000195386">
    <property type="component" value="Unassembled WGS sequence"/>
</dbReference>
<dbReference type="InterPro" id="IPR036059">
    <property type="entry name" value="TldD/PmbA_sf"/>
</dbReference>
<dbReference type="Pfam" id="PF19290">
    <property type="entry name" value="PmbA_TldD_2nd"/>
    <property type="match status" value="1"/>
</dbReference>
<dbReference type="AlphaFoldDB" id="A0A1Y3YRH4"/>